<dbReference type="Gene3D" id="1.10.10.60">
    <property type="entry name" value="Homeodomain-like"/>
    <property type="match status" value="2"/>
</dbReference>
<dbReference type="AlphaFoldDB" id="A0A0B6RY03"/>
<dbReference type="GO" id="GO:0003700">
    <property type="term" value="F:DNA-binding transcription factor activity"/>
    <property type="evidence" value="ECO:0007669"/>
    <property type="project" value="InterPro"/>
</dbReference>
<dbReference type="SMART" id="SM00342">
    <property type="entry name" value="HTH_ARAC"/>
    <property type="match status" value="1"/>
</dbReference>
<dbReference type="GO" id="GO:0043565">
    <property type="term" value="F:sequence-specific DNA binding"/>
    <property type="evidence" value="ECO:0007669"/>
    <property type="project" value="InterPro"/>
</dbReference>
<keyword evidence="1" id="KW-0805">Transcription regulation</keyword>
<feature type="domain" description="HTH araC/xylS-type" evidence="4">
    <location>
        <begin position="209"/>
        <end position="307"/>
    </location>
</feature>
<dbReference type="PROSITE" id="PS01124">
    <property type="entry name" value="HTH_ARAC_FAMILY_2"/>
    <property type="match status" value="1"/>
</dbReference>
<dbReference type="KEGG" id="bgp:BGL_2c01770"/>
<dbReference type="HOGENOM" id="CLU_000445_81_0_4"/>
<evidence type="ECO:0000256" key="2">
    <source>
        <dbReference type="ARBA" id="ARBA00023125"/>
    </source>
</evidence>
<keyword evidence="2" id="KW-0238">DNA-binding</keyword>
<dbReference type="EMBL" id="CP002581">
    <property type="protein sequence ID" value="AJK48273.1"/>
    <property type="molecule type" value="Genomic_DNA"/>
</dbReference>
<dbReference type="InterPro" id="IPR050204">
    <property type="entry name" value="AraC_XylS_family_regulators"/>
</dbReference>
<evidence type="ECO:0000259" key="4">
    <source>
        <dbReference type="PROSITE" id="PS01124"/>
    </source>
</evidence>
<dbReference type="RefSeq" id="WP_042626943.1">
    <property type="nucleotide sequence ID" value="NZ_CP002581.1"/>
</dbReference>
<sequence>MRSDLTDDLLSGVLRLVSARPVVAGGFSAGGPWAIRFPRPSKLKFFALVKGRCWLSIDGFAAPLRVEAGDVFLLRGEHAFVLASDPAVAPVDALALFPGSAPTRSAVIGDGGDCVQIGGHVRLDPANDTLLLEMLPPLIHIDGRSEQAAVLQWLLARLVRELEAAGPGSALASNHLSQMMFIEILRVHLASHAALAPGWLRAIGDARLAPALKRMHGEPGRNWRLDELAAAAAMSRTAFAVHFREVAGVAPLAWLTQWRMHLARRALADGHANVAVLAARLGYASESAFSSAFKRLTGVAPSAYRRASRAKAAERGESAA</sequence>
<proteinExistence type="predicted"/>
<reference evidence="6" key="1">
    <citation type="submission" date="2011-03" db="EMBL/GenBank/DDBJ databases">
        <authorList>
            <person name="Voget S."/>
            <person name="Streit W.R."/>
            <person name="Jaeger K.E."/>
            <person name="Daniel R."/>
        </authorList>
    </citation>
    <scope>NUCLEOTIDE SEQUENCE [LARGE SCALE GENOMIC DNA]</scope>
    <source>
        <strain evidence="6">PG1</strain>
    </source>
</reference>
<evidence type="ECO:0000313" key="6">
    <source>
        <dbReference type="Proteomes" id="UP000031838"/>
    </source>
</evidence>
<dbReference type="InterPro" id="IPR018060">
    <property type="entry name" value="HTH_AraC"/>
</dbReference>
<evidence type="ECO:0000256" key="1">
    <source>
        <dbReference type="ARBA" id="ARBA00023015"/>
    </source>
</evidence>
<dbReference type="InterPro" id="IPR018062">
    <property type="entry name" value="HTH_AraC-typ_CS"/>
</dbReference>
<evidence type="ECO:0000313" key="5">
    <source>
        <dbReference type="EMBL" id="AJK48273.1"/>
    </source>
</evidence>
<dbReference type="SUPFAM" id="SSF46689">
    <property type="entry name" value="Homeodomain-like"/>
    <property type="match status" value="2"/>
</dbReference>
<organism evidence="5 6">
    <name type="scientific">Burkholderia plantarii</name>
    <dbReference type="NCBI Taxonomy" id="41899"/>
    <lineage>
        <taxon>Bacteria</taxon>
        <taxon>Pseudomonadati</taxon>
        <taxon>Pseudomonadota</taxon>
        <taxon>Betaproteobacteria</taxon>
        <taxon>Burkholderiales</taxon>
        <taxon>Burkholderiaceae</taxon>
        <taxon>Burkholderia</taxon>
    </lineage>
</organism>
<protein>
    <submittedName>
        <fullName evidence="5">Putative transcriptional regulator, AraC family</fullName>
    </submittedName>
</protein>
<dbReference type="InterPro" id="IPR009057">
    <property type="entry name" value="Homeodomain-like_sf"/>
</dbReference>
<dbReference type="Pfam" id="PF12852">
    <property type="entry name" value="Cupin_6"/>
    <property type="match status" value="1"/>
</dbReference>
<dbReference type="PRINTS" id="PR00032">
    <property type="entry name" value="HTHARAC"/>
</dbReference>
<name>A0A0B6RY03_BURPL</name>
<evidence type="ECO:0000256" key="3">
    <source>
        <dbReference type="ARBA" id="ARBA00023163"/>
    </source>
</evidence>
<gene>
    <name evidence="5" type="ORF">BGL_2c01770</name>
</gene>
<dbReference type="InterPro" id="IPR020449">
    <property type="entry name" value="Tscrpt_reg_AraC-type_HTH"/>
</dbReference>
<dbReference type="PANTHER" id="PTHR46796">
    <property type="entry name" value="HTH-TYPE TRANSCRIPTIONAL ACTIVATOR RHAS-RELATED"/>
    <property type="match status" value="1"/>
</dbReference>
<dbReference type="Proteomes" id="UP000031838">
    <property type="component" value="Chromosome 2"/>
</dbReference>
<dbReference type="PANTHER" id="PTHR46796:SF7">
    <property type="entry name" value="ARAC FAMILY TRANSCRIPTIONAL REGULATOR"/>
    <property type="match status" value="1"/>
</dbReference>
<accession>A0A0B6RY03</accession>
<keyword evidence="3" id="KW-0804">Transcription</keyword>
<dbReference type="PROSITE" id="PS00041">
    <property type="entry name" value="HTH_ARAC_FAMILY_1"/>
    <property type="match status" value="1"/>
</dbReference>
<dbReference type="InterPro" id="IPR032783">
    <property type="entry name" value="AraC_lig"/>
</dbReference>
<dbReference type="Pfam" id="PF12833">
    <property type="entry name" value="HTH_18"/>
    <property type="match status" value="1"/>
</dbReference>
<reference evidence="5 6" key="2">
    <citation type="journal article" date="2016" name="Appl. Microbiol. Biotechnol.">
        <title>Mutations improving production and secretion of extracellular lipase by Burkholderia glumae PG1.</title>
        <authorList>
            <person name="Knapp A."/>
            <person name="Voget S."/>
            <person name="Gao R."/>
            <person name="Zaburannyi N."/>
            <person name="Krysciak D."/>
            <person name="Breuer M."/>
            <person name="Hauer B."/>
            <person name="Streit W.R."/>
            <person name="Muller R."/>
            <person name="Daniel R."/>
            <person name="Jaeger K.E."/>
        </authorList>
    </citation>
    <scope>NUCLEOTIDE SEQUENCE [LARGE SCALE GENOMIC DNA]</scope>
    <source>
        <strain evidence="5 6">PG1</strain>
    </source>
</reference>
<keyword evidence="6" id="KW-1185">Reference proteome</keyword>